<evidence type="ECO:0000313" key="1">
    <source>
        <dbReference type="EMBL" id="RMZ14129.1"/>
    </source>
</evidence>
<organism evidence="1 2">
    <name type="scientific">Hortaea werneckii</name>
    <name type="common">Black yeast</name>
    <name type="synonym">Cladosporium werneckii</name>
    <dbReference type="NCBI Taxonomy" id="91943"/>
    <lineage>
        <taxon>Eukaryota</taxon>
        <taxon>Fungi</taxon>
        <taxon>Dikarya</taxon>
        <taxon>Ascomycota</taxon>
        <taxon>Pezizomycotina</taxon>
        <taxon>Dothideomycetes</taxon>
        <taxon>Dothideomycetidae</taxon>
        <taxon>Mycosphaerellales</taxon>
        <taxon>Teratosphaeriaceae</taxon>
        <taxon>Hortaea</taxon>
    </lineage>
</organism>
<name>A0A3M7HLK4_HORWE</name>
<dbReference type="EMBL" id="QWIO01000012">
    <property type="protein sequence ID" value="RMZ14129.1"/>
    <property type="molecule type" value="Genomic_DNA"/>
</dbReference>
<dbReference type="AlphaFoldDB" id="A0A3M7HLK4"/>
<dbReference type="Pfam" id="PF12311">
    <property type="entry name" value="DUF3632"/>
    <property type="match status" value="1"/>
</dbReference>
<evidence type="ECO:0000313" key="2">
    <source>
        <dbReference type="Proteomes" id="UP000269539"/>
    </source>
</evidence>
<protein>
    <submittedName>
        <fullName evidence="1">Uncharacterized protein</fullName>
    </submittedName>
</protein>
<dbReference type="InterPro" id="IPR022085">
    <property type="entry name" value="OpdG"/>
</dbReference>
<proteinExistence type="predicted"/>
<accession>A0A3M7HLK4</accession>
<dbReference type="VEuPathDB" id="FungiDB:BTJ68_07744"/>
<reference evidence="1 2" key="1">
    <citation type="journal article" date="2018" name="BMC Genomics">
        <title>Genomic evidence for intraspecific hybridization in a clonal and extremely halotolerant yeast.</title>
        <authorList>
            <person name="Gostincar C."/>
            <person name="Stajich J.E."/>
            <person name="Zupancic J."/>
            <person name="Zalar P."/>
            <person name="Gunde-Cimerman N."/>
        </authorList>
    </citation>
    <scope>NUCLEOTIDE SEQUENCE [LARGE SCALE GENOMIC DNA]</scope>
    <source>
        <strain evidence="1 2">EXF-10513</strain>
    </source>
</reference>
<sequence length="330" mass="37225">MKSEGPALTHQGQAGNFNETMDRVLPYRMLEDCQYESEDDEIRVYEKMLVALVEGHIDVATAARQITDTLCDEVMEERRLTERADEDRIYPVHTSLVSIGIGSMASCFPPGHAAHRKLWELIGAFMALEPKREIPSPLVDNNGNLVPSRKDSVDWEPEPMVFWTSIKQLSFDSNLLWLGDEGRSHWSGVEKAYSEQQARWRNMSFFLARLTTGGMADHLGHMSALFMLQPVQQLPKTSSGWSGYLAAQALAGAQWIVPEGHGAWVWRQCKTHTRSPSALHFTVEHWNQWKEAFAELAGLHDDPNVPEIARELSKTALEVMGRLESEDPVA</sequence>
<dbReference type="Proteomes" id="UP000269539">
    <property type="component" value="Unassembled WGS sequence"/>
</dbReference>
<gene>
    <name evidence="1" type="ORF">D0864_00253</name>
</gene>
<comment type="caution">
    <text evidence="1">The sequence shown here is derived from an EMBL/GenBank/DDBJ whole genome shotgun (WGS) entry which is preliminary data.</text>
</comment>